<keyword evidence="2" id="KW-0812">Transmembrane</keyword>
<comment type="caution">
    <text evidence="3">The sequence shown here is derived from an EMBL/GenBank/DDBJ whole genome shotgun (WGS) entry which is preliminary data.</text>
</comment>
<evidence type="ECO:0000313" key="3">
    <source>
        <dbReference type="EMBL" id="RAW55530.1"/>
    </source>
</evidence>
<sequence>MGPALSPGAVAQEMAACAVLGGVLGAARAVLPTRGRAAFLPDMLFVGAVLMALQSYAVSQSQAGQLRGYMALAAFCAAGAVQAALRPLFAAAEAFAGKLLLGPVRLAARCIAPWKAARAAAKVRRNEKRLAKKQKKSLPTPRRMLYNSNVSK</sequence>
<gene>
    <name evidence="3" type="ORF">C4N26_00590</name>
</gene>
<feature type="compositionally biased region" description="Basic residues" evidence="1">
    <location>
        <begin position="125"/>
        <end position="136"/>
    </location>
</feature>
<proteinExistence type="predicted"/>
<feature type="transmembrane region" description="Helical" evidence="2">
    <location>
        <begin position="12"/>
        <end position="31"/>
    </location>
</feature>
<organism evidence="3 4">
    <name type="scientific">Faecalibacterium prausnitzii</name>
    <dbReference type="NCBI Taxonomy" id="853"/>
    <lineage>
        <taxon>Bacteria</taxon>
        <taxon>Bacillati</taxon>
        <taxon>Bacillota</taxon>
        <taxon>Clostridia</taxon>
        <taxon>Eubacteriales</taxon>
        <taxon>Oscillospiraceae</taxon>
        <taxon>Faecalibacterium</taxon>
    </lineage>
</organism>
<feature type="transmembrane region" description="Helical" evidence="2">
    <location>
        <begin position="69"/>
        <end position="89"/>
    </location>
</feature>
<dbReference type="AlphaFoldDB" id="A0A329U2K6"/>
<evidence type="ECO:0000313" key="4">
    <source>
        <dbReference type="Proteomes" id="UP000251144"/>
    </source>
</evidence>
<feature type="transmembrane region" description="Helical" evidence="2">
    <location>
        <begin position="38"/>
        <end position="57"/>
    </location>
</feature>
<dbReference type="OrthoDB" id="1864008at2"/>
<evidence type="ECO:0000256" key="1">
    <source>
        <dbReference type="SAM" id="MobiDB-lite"/>
    </source>
</evidence>
<evidence type="ECO:0000256" key="2">
    <source>
        <dbReference type="SAM" id="Phobius"/>
    </source>
</evidence>
<protein>
    <submittedName>
        <fullName evidence="3">Uncharacterized protein</fullName>
    </submittedName>
</protein>
<accession>A0A329U2K6</accession>
<dbReference type="Proteomes" id="UP000251144">
    <property type="component" value="Unassembled WGS sequence"/>
</dbReference>
<keyword evidence="2" id="KW-1133">Transmembrane helix</keyword>
<keyword evidence="2" id="KW-0472">Membrane</keyword>
<dbReference type="RefSeq" id="WP_149794128.1">
    <property type="nucleotide sequence ID" value="NZ_PRLB01000001.1"/>
</dbReference>
<feature type="region of interest" description="Disordered" evidence="1">
    <location>
        <begin position="125"/>
        <end position="152"/>
    </location>
</feature>
<reference evidence="3 4" key="1">
    <citation type="submission" date="2018-02" db="EMBL/GenBank/DDBJ databases">
        <title>Complete genome sequencing of Faecalibacterium prausnitzii strains isolated from the human gut.</title>
        <authorList>
            <person name="Fitzgerald B.C."/>
            <person name="Shkoporov A.N."/>
            <person name="Ross P.R."/>
            <person name="Hill C."/>
        </authorList>
    </citation>
    <scope>NUCLEOTIDE SEQUENCE [LARGE SCALE GENOMIC DNA]</scope>
    <source>
        <strain evidence="3 4">APC942/32-1</strain>
    </source>
</reference>
<name>A0A329U2K6_9FIRM</name>
<dbReference type="EMBL" id="PRLB01000001">
    <property type="protein sequence ID" value="RAW55530.1"/>
    <property type="molecule type" value="Genomic_DNA"/>
</dbReference>